<evidence type="ECO:0000259" key="1">
    <source>
        <dbReference type="PROSITE" id="PS51186"/>
    </source>
</evidence>
<dbReference type="InterPro" id="IPR051531">
    <property type="entry name" value="N-acetyltransferase"/>
</dbReference>
<comment type="caution">
    <text evidence="2">The sequence shown here is derived from an EMBL/GenBank/DDBJ whole genome shotgun (WGS) entry which is preliminary data.</text>
</comment>
<name>A0A5M3WC84_9ACTN</name>
<dbReference type="AlphaFoldDB" id="A0A5M3WC84"/>
<accession>A0A5M3WC84</accession>
<dbReference type="GO" id="GO:0016747">
    <property type="term" value="F:acyltransferase activity, transferring groups other than amino-acyl groups"/>
    <property type="evidence" value="ECO:0007669"/>
    <property type="project" value="InterPro"/>
</dbReference>
<dbReference type="SUPFAM" id="SSF55729">
    <property type="entry name" value="Acyl-CoA N-acyltransferases (Nat)"/>
    <property type="match status" value="2"/>
</dbReference>
<dbReference type="Gene3D" id="3.40.630.30">
    <property type="match status" value="2"/>
</dbReference>
<feature type="domain" description="N-acetyltransferase" evidence="1">
    <location>
        <begin position="200"/>
        <end position="366"/>
    </location>
</feature>
<dbReference type="CDD" id="cd04301">
    <property type="entry name" value="NAT_SF"/>
    <property type="match status" value="1"/>
</dbReference>
<dbReference type="PROSITE" id="PS51186">
    <property type="entry name" value="GNAT"/>
    <property type="match status" value="2"/>
</dbReference>
<dbReference type="Proteomes" id="UP000334990">
    <property type="component" value="Unassembled WGS sequence"/>
</dbReference>
<proteinExistence type="predicted"/>
<dbReference type="InterPro" id="IPR016181">
    <property type="entry name" value="Acyl_CoA_acyltransferase"/>
</dbReference>
<evidence type="ECO:0000313" key="2">
    <source>
        <dbReference type="EMBL" id="GES04058.1"/>
    </source>
</evidence>
<feature type="domain" description="N-acetyltransferase" evidence="1">
    <location>
        <begin position="12"/>
        <end position="176"/>
    </location>
</feature>
<evidence type="ECO:0000313" key="3">
    <source>
        <dbReference type="Proteomes" id="UP000334990"/>
    </source>
</evidence>
<dbReference type="PANTHER" id="PTHR43792">
    <property type="entry name" value="GNAT FAMILY, PUTATIVE (AFU_ORTHOLOGUE AFUA_3G00765)-RELATED-RELATED"/>
    <property type="match status" value="1"/>
</dbReference>
<dbReference type="InterPro" id="IPR000182">
    <property type="entry name" value="GNAT_dom"/>
</dbReference>
<dbReference type="EMBL" id="BLAD01000076">
    <property type="protein sequence ID" value="GES04058.1"/>
    <property type="molecule type" value="Genomic_DNA"/>
</dbReference>
<gene>
    <name evidence="2" type="ORF">Acor_61240</name>
</gene>
<organism evidence="2 3">
    <name type="scientific">Acrocarpospora corrugata</name>
    <dbReference type="NCBI Taxonomy" id="35763"/>
    <lineage>
        <taxon>Bacteria</taxon>
        <taxon>Bacillati</taxon>
        <taxon>Actinomycetota</taxon>
        <taxon>Actinomycetes</taxon>
        <taxon>Streptosporangiales</taxon>
        <taxon>Streptosporangiaceae</taxon>
        <taxon>Acrocarpospora</taxon>
    </lineage>
</organism>
<sequence length="369" mass="40061">MLPRETIHAGPVDLRPPVDADLDAITRACADPEIARFIPPVPVPYTRADALYWKNRAAAESWAAGGGDFVMADPATGEPQGVVGVKPPDRFGNVEVGYWVAPWARGKGVATAAVRAITDWRFALGAARMDLLADIENLGSQKVAMAAGYIREGVRRGAGTHRDGSRCDLVAFARLATDSGEPILPYLPDFPGGELTDGVVRLVRLGPADVDEYHRMMGDPEVMAHHVPPGRPEYADTALRCRNAGYRWLAAEQAEIAIRDAATGVFVGDVQLSNVIPPLGEAMTGYSLLPEYRGRGYVTRAVRLLVDWTFASTRIHRVIAGTTPTNTASHRVLERAGFTREGLAKELLPGPDGTRLDDLRWVRLRRTPS</sequence>
<protein>
    <recommendedName>
        <fullName evidence="1">N-acetyltransferase domain-containing protein</fullName>
    </recommendedName>
</protein>
<dbReference type="RefSeq" id="WP_155340177.1">
    <property type="nucleotide sequence ID" value="NZ_BAAABN010000098.1"/>
</dbReference>
<keyword evidence="3" id="KW-1185">Reference proteome</keyword>
<dbReference type="Pfam" id="PF13302">
    <property type="entry name" value="Acetyltransf_3"/>
    <property type="match status" value="2"/>
</dbReference>
<dbReference type="OrthoDB" id="5293267at2"/>
<reference evidence="2 3" key="1">
    <citation type="submission" date="2019-10" db="EMBL/GenBank/DDBJ databases">
        <title>Whole genome shotgun sequence of Acrocarpospora corrugata NBRC 13972.</title>
        <authorList>
            <person name="Ichikawa N."/>
            <person name="Kimura A."/>
            <person name="Kitahashi Y."/>
            <person name="Komaki H."/>
            <person name="Oguchi A."/>
        </authorList>
    </citation>
    <scope>NUCLEOTIDE SEQUENCE [LARGE SCALE GENOMIC DNA]</scope>
    <source>
        <strain evidence="2 3">NBRC 13972</strain>
    </source>
</reference>